<evidence type="ECO:0000256" key="1">
    <source>
        <dbReference type="ARBA" id="ARBA00007812"/>
    </source>
</evidence>
<dbReference type="CDD" id="cd07039">
    <property type="entry name" value="TPP_PYR_POX"/>
    <property type="match status" value="1"/>
</dbReference>
<dbReference type="InterPro" id="IPR012001">
    <property type="entry name" value="Thiamin_PyroP_enz_TPP-bd_dom"/>
</dbReference>
<dbReference type="SUPFAM" id="SSF52518">
    <property type="entry name" value="Thiamin diphosphate-binding fold (THDP-binding)"/>
    <property type="match status" value="2"/>
</dbReference>
<dbReference type="PROSITE" id="PS00187">
    <property type="entry name" value="TPP_ENZYMES"/>
    <property type="match status" value="1"/>
</dbReference>
<protein>
    <submittedName>
        <fullName evidence="7">Thiamine pyrophosphate-dependent enzyme</fullName>
    </submittedName>
</protein>
<dbReference type="InterPro" id="IPR047210">
    <property type="entry name" value="TPP_PYR_POXB-like"/>
</dbReference>
<dbReference type="RefSeq" id="WP_345938494.1">
    <property type="nucleotide sequence ID" value="NZ_JBBKTW010000011.1"/>
</dbReference>
<keyword evidence="8" id="KW-1185">Reference proteome</keyword>
<dbReference type="InterPro" id="IPR029035">
    <property type="entry name" value="DHS-like_NAD/FAD-binding_dom"/>
</dbReference>
<dbReference type="InterPro" id="IPR029061">
    <property type="entry name" value="THDP-binding"/>
</dbReference>
<keyword evidence="2 3" id="KW-0786">Thiamine pyrophosphate</keyword>
<proteinExistence type="inferred from homology"/>
<dbReference type="Proteomes" id="UP001413721">
    <property type="component" value="Unassembled WGS sequence"/>
</dbReference>
<dbReference type="PANTHER" id="PTHR42981">
    <property type="entry name" value="PYRUVATE DEHYDROGENASE [UBIQUINONE]"/>
    <property type="match status" value="1"/>
</dbReference>
<dbReference type="InterPro" id="IPR000399">
    <property type="entry name" value="TPP-bd_CS"/>
</dbReference>
<dbReference type="InterPro" id="IPR047212">
    <property type="entry name" value="TPP_POXB-like"/>
</dbReference>
<dbReference type="InterPro" id="IPR012000">
    <property type="entry name" value="Thiamin_PyroP_enz_cen_dom"/>
</dbReference>
<evidence type="ECO:0000259" key="4">
    <source>
        <dbReference type="Pfam" id="PF00205"/>
    </source>
</evidence>
<reference evidence="7 8" key="1">
    <citation type="submission" date="2024-03" db="EMBL/GenBank/DDBJ databases">
        <title>High-quality draft genome sequencing of Tistrella sp. BH-R2-4.</title>
        <authorList>
            <person name="Dong C."/>
        </authorList>
    </citation>
    <scope>NUCLEOTIDE SEQUENCE [LARGE SCALE GENOMIC DNA]</scope>
    <source>
        <strain evidence="7 8">BH-R2-4</strain>
    </source>
</reference>
<evidence type="ECO:0000256" key="3">
    <source>
        <dbReference type="RuleBase" id="RU362132"/>
    </source>
</evidence>
<feature type="domain" description="Thiamine pyrophosphate enzyme N-terminal TPP-binding" evidence="6">
    <location>
        <begin position="8"/>
        <end position="122"/>
    </location>
</feature>
<feature type="domain" description="Thiamine pyrophosphate enzyme central" evidence="4">
    <location>
        <begin position="204"/>
        <end position="333"/>
    </location>
</feature>
<accession>A0ABU9YS49</accession>
<dbReference type="Gene3D" id="3.40.50.970">
    <property type="match status" value="2"/>
</dbReference>
<gene>
    <name evidence="7" type="ORF">WG926_24460</name>
</gene>
<dbReference type="SUPFAM" id="SSF52467">
    <property type="entry name" value="DHS-like NAD/FAD-binding domain"/>
    <property type="match status" value="1"/>
</dbReference>
<comment type="caution">
    <text evidence="7">The sequence shown here is derived from an EMBL/GenBank/DDBJ whole genome shotgun (WGS) entry which is preliminary data.</text>
</comment>
<dbReference type="PANTHER" id="PTHR42981:SF2">
    <property type="entry name" value="PYRUVATE DEHYDROGENASE [UBIQUINONE]"/>
    <property type="match status" value="1"/>
</dbReference>
<evidence type="ECO:0000259" key="6">
    <source>
        <dbReference type="Pfam" id="PF02776"/>
    </source>
</evidence>
<dbReference type="CDD" id="cd02014">
    <property type="entry name" value="TPP_POX"/>
    <property type="match status" value="1"/>
</dbReference>
<dbReference type="Pfam" id="PF02776">
    <property type="entry name" value="TPP_enzyme_N"/>
    <property type="match status" value="1"/>
</dbReference>
<dbReference type="InterPro" id="IPR047211">
    <property type="entry name" value="POXB-like"/>
</dbReference>
<comment type="similarity">
    <text evidence="1 3">Belongs to the TPP enzyme family.</text>
</comment>
<dbReference type="InterPro" id="IPR011766">
    <property type="entry name" value="TPP_enzyme_TPP-bd"/>
</dbReference>
<evidence type="ECO:0000256" key="2">
    <source>
        <dbReference type="ARBA" id="ARBA00023052"/>
    </source>
</evidence>
<dbReference type="Pfam" id="PF00205">
    <property type="entry name" value="TPP_enzyme_M"/>
    <property type="match status" value="1"/>
</dbReference>
<dbReference type="Pfam" id="PF02775">
    <property type="entry name" value="TPP_enzyme_C"/>
    <property type="match status" value="1"/>
</dbReference>
<evidence type="ECO:0000259" key="5">
    <source>
        <dbReference type="Pfam" id="PF02775"/>
    </source>
</evidence>
<dbReference type="EMBL" id="JBBKTW010000011">
    <property type="protein sequence ID" value="MEN2991487.1"/>
    <property type="molecule type" value="Genomic_DNA"/>
</dbReference>
<dbReference type="Gene3D" id="3.40.50.1220">
    <property type="entry name" value="TPP-binding domain"/>
    <property type="match status" value="1"/>
</dbReference>
<sequence length="599" mass="64545">MPHAPDTMTSADILIETLINWNVDTVFGLPGDGINGIMEALRVRQDRIRFIQVRHEESAAFMATAHAKWTGRLGVCLATSGPGGAHLLTGLYDAALDRAPVLAITGMQAHDLVDTFTQQDVDLTRVFNDIAVFNTRVADAAHMETVAGLACRAALAHRGVAHLAIANDMQEQALDDAARSSRNKPRHTPDQWFQGRRLPMEADLDRAAEVLNAASRVMILAGRGAAGAAAELEATADLLAAPIAKALLGKAVLPDDHRHVTGGIGMLGTLPSQEAMEQCDALVIIGSTFPYIEYYPEPGQARAVQIDRDAERIGLRYPVEVGLVGDAAETLRLLNDRLRRKTDRRFLEQAQAGMTRWRRMMAMARSKTDMPLKPQVVAAAFGRRLPDTAILASDSGQNTELAARHVDLRPGQDYSVSGTLASMACGLPYAIAAGLAFPDRPVFAIVGDGGFAMQLGEFSTAVRYGVPLKLLVIKNGMLNQIVWEQMMFLGNPQFGCELQPIDFAKAAEAMGGTGFTIDRPEDVERVLDQAFATDGAVVIQAVVDAYEPMMPPKLPPQKARNFRQALPETPGHERIEAAIAAEPLHSMIEAGTGGDDKAG</sequence>
<name>A0ABU9YS49_9PROT</name>
<feature type="domain" description="Thiamine pyrophosphate enzyme TPP-binding" evidence="5">
    <location>
        <begin position="394"/>
        <end position="540"/>
    </location>
</feature>
<evidence type="ECO:0000313" key="8">
    <source>
        <dbReference type="Proteomes" id="UP001413721"/>
    </source>
</evidence>
<organism evidence="7 8">
    <name type="scientific">Tistrella arctica</name>
    <dbReference type="NCBI Taxonomy" id="3133430"/>
    <lineage>
        <taxon>Bacteria</taxon>
        <taxon>Pseudomonadati</taxon>
        <taxon>Pseudomonadota</taxon>
        <taxon>Alphaproteobacteria</taxon>
        <taxon>Geminicoccales</taxon>
        <taxon>Geminicoccaceae</taxon>
        <taxon>Tistrella</taxon>
    </lineage>
</organism>
<evidence type="ECO:0000313" key="7">
    <source>
        <dbReference type="EMBL" id="MEN2991487.1"/>
    </source>
</evidence>